<evidence type="ECO:0000256" key="2">
    <source>
        <dbReference type="ARBA" id="ARBA00023125"/>
    </source>
</evidence>
<gene>
    <name evidence="5" type="ORF">EJP69_07555</name>
</gene>
<evidence type="ECO:0000313" key="5">
    <source>
        <dbReference type="EMBL" id="RTQ37568.1"/>
    </source>
</evidence>
<dbReference type="InterPro" id="IPR036388">
    <property type="entry name" value="WH-like_DNA-bd_sf"/>
</dbReference>
<dbReference type="SMART" id="SM00347">
    <property type="entry name" value="HTH_MARR"/>
    <property type="match status" value="1"/>
</dbReference>
<evidence type="ECO:0000256" key="1">
    <source>
        <dbReference type="ARBA" id="ARBA00023015"/>
    </source>
</evidence>
<keyword evidence="2" id="KW-0238">DNA-binding</keyword>
<dbReference type="GO" id="GO:0003700">
    <property type="term" value="F:DNA-binding transcription factor activity"/>
    <property type="evidence" value="ECO:0007669"/>
    <property type="project" value="InterPro"/>
</dbReference>
<sequence>MKRDFTQRFGFLVKSVGKLYGEEFDRLARERIGLTSAQCRLLGVLAMHGSPDEVEPLSQAELAQRLDLTPMAVAGLCDRMAAAGWIRREPSPTDRRVNKIHLEPSAEKALDSALGISDGLNARVMSVLSQAERAQLLGLLARVHGSLVEITSGEGRKP</sequence>
<protein>
    <submittedName>
        <fullName evidence="5">MarR family transcriptional regulator</fullName>
    </submittedName>
</protein>
<dbReference type="GO" id="GO:0006950">
    <property type="term" value="P:response to stress"/>
    <property type="evidence" value="ECO:0007669"/>
    <property type="project" value="TreeGrafter"/>
</dbReference>
<dbReference type="Proteomes" id="UP000267418">
    <property type="component" value="Unassembled WGS sequence"/>
</dbReference>
<keyword evidence="6" id="KW-1185">Reference proteome</keyword>
<dbReference type="OrthoDB" id="4549026at2"/>
<dbReference type="PRINTS" id="PR00598">
    <property type="entry name" value="HTHMARR"/>
</dbReference>
<dbReference type="InterPro" id="IPR036390">
    <property type="entry name" value="WH_DNA-bd_sf"/>
</dbReference>
<proteinExistence type="predicted"/>
<dbReference type="GO" id="GO:0003677">
    <property type="term" value="F:DNA binding"/>
    <property type="evidence" value="ECO:0007669"/>
    <property type="project" value="UniProtKB-KW"/>
</dbReference>
<evidence type="ECO:0000256" key="3">
    <source>
        <dbReference type="ARBA" id="ARBA00023163"/>
    </source>
</evidence>
<name>A0A3S0H074_9BURK</name>
<dbReference type="EMBL" id="RXOE01000001">
    <property type="protein sequence ID" value="RTQ37568.1"/>
    <property type="molecule type" value="Genomic_DNA"/>
</dbReference>
<dbReference type="PROSITE" id="PS50995">
    <property type="entry name" value="HTH_MARR_2"/>
    <property type="match status" value="1"/>
</dbReference>
<dbReference type="InterPro" id="IPR000835">
    <property type="entry name" value="HTH_MarR-typ"/>
</dbReference>
<dbReference type="Gene3D" id="1.10.10.10">
    <property type="entry name" value="Winged helix-like DNA-binding domain superfamily/Winged helix DNA-binding domain"/>
    <property type="match status" value="1"/>
</dbReference>
<evidence type="ECO:0000259" key="4">
    <source>
        <dbReference type="PROSITE" id="PS50995"/>
    </source>
</evidence>
<feature type="domain" description="HTH marR-type" evidence="4">
    <location>
        <begin position="6"/>
        <end position="145"/>
    </location>
</feature>
<reference evidence="5 6" key="1">
    <citation type="submission" date="2018-12" db="EMBL/GenBank/DDBJ databases">
        <title>The genome of Variovorax gossypii DSM 100435.</title>
        <authorList>
            <person name="Gao J."/>
            <person name="Sun J."/>
        </authorList>
    </citation>
    <scope>NUCLEOTIDE SEQUENCE [LARGE SCALE GENOMIC DNA]</scope>
    <source>
        <strain evidence="5 6">DSM 100435</strain>
    </source>
</reference>
<dbReference type="Pfam" id="PF12802">
    <property type="entry name" value="MarR_2"/>
    <property type="match status" value="1"/>
</dbReference>
<comment type="caution">
    <text evidence="5">The sequence shown here is derived from an EMBL/GenBank/DDBJ whole genome shotgun (WGS) entry which is preliminary data.</text>
</comment>
<evidence type="ECO:0000313" key="6">
    <source>
        <dbReference type="Proteomes" id="UP000267418"/>
    </source>
</evidence>
<keyword evidence="3" id="KW-0804">Transcription</keyword>
<accession>A0A3S0H074</accession>
<keyword evidence="1" id="KW-0805">Transcription regulation</keyword>
<dbReference type="PANTHER" id="PTHR33164:SF64">
    <property type="entry name" value="TRANSCRIPTIONAL REGULATOR SLYA"/>
    <property type="match status" value="1"/>
</dbReference>
<organism evidence="5 6">
    <name type="scientific">Variovorax gossypii</name>
    <dbReference type="NCBI Taxonomy" id="1679495"/>
    <lineage>
        <taxon>Bacteria</taxon>
        <taxon>Pseudomonadati</taxon>
        <taxon>Pseudomonadota</taxon>
        <taxon>Betaproteobacteria</taxon>
        <taxon>Burkholderiales</taxon>
        <taxon>Comamonadaceae</taxon>
        <taxon>Variovorax</taxon>
    </lineage>
</organism>
<dbReference type="SUPFAM" id="SSF46785">
    <property type="entry name" value="Winged helix' DNA-binding domain"/>
    <property type="match status" value="1"/>
</dbReference>
<dbReference type="PANTHER" id="PTHR33164">
    <property type="entry name" value="TRANSCRIPTIONAL REGULATOR, MARR FAMILY"/>
    <property type="match status" value="1"/>
</dbReference>
<dbReference type="AlphaFoldDB" id="A0A3S0H074"/>
<dbReference type="InterPro" id="IPR039422">
    <property type="entry name" value="MarR/SlyA-like"/>
</dbReference>
<dbReference type="RefSeq" id="WP_093300763.1">
    <property type="nucleotide sequence ID" value="NZ_RXOE01000001.1"/>
</dbReference>